<sequence>MTIKLRLLYLLLLPLFCFTTEANAQRNRSPYTGSNRILLTLDGSDARYEFMSDQVLVRYNRELQQLECILPVETLLPLQDSIPRNMAYEVLYGARYPQLFITMAAPVQQINAGNLSPETVPRKVEVRLQNTTRNLQVPVTFSPESTSLYFTATLDLQMEDFQASLPVAYLPLLTGRFTITIDRARWVELTSR</sequence>
<keyword evidence="3" id="KW-1185">Reference proteome</keyword>
<keyword evidence="1" id="KW-0732">Signal</keyword>
<name>A0A1I2MNK7_9BACT</name>
<protein>
    <recommendedName>
        <fullName evidence="4">YceI-like domain-containing protein</fullName>
    </recommendedName>
</protein>
<dbReference type="OrthoDB" id="851559at2"/>
<dbReference type="RefSeq" id="WP_139217740.1">
    <property type="nucleotide sequence ID" value="NZ_FOOT01000001.1"/>
</dbReference>
<dbReference type="AlphaFoldDB" id="A0A1I2MNK7"/>
<dbReference type="Proteomes" id="UP000198724">
    <property type="component" value="Unassembled WGS sequence"/>
</dbReference>
<feature type="signal peptide" evidence="1">
    <location>
        <begin position="1"/>
        <end position="24"/>
    </location>
</feature>
<dbReference type="STRING" id="1436961.SAMN05421739_101340"/>
<organism evidence="2 3">
    <name type="scientific">Pontibacter chinhatensis</name>
    <dbReference type="NCBI Taxonomy" id="1436961"/>
    <lineage>
        <taxon>Bacteria</taxon>
        <taxon>Pseudomonadati</taxon>
        <taxon>Bacteroidota</taxon>
        <taxon>Cytophagia</taxon>
        <taxon>Cytophagales</taxon>
        <taxon>Hymenobacteraceae</taxon>
        <taxon>Pontibacter</taxon>
    </lineage>
</organism>
<proteinExistence type="predicted"/>
<evidence type="ECO:0000313" key="3">
    <source>
        <dbReference type="Proteomes" id="UP000198724"/>
    </source>
</evidence>
<evidence type="ECO:0000313" key="2">
    <source>
        <dbReference type="EMBL" id="SFF90956.1"/>
    </source>
</evidence>
<dbReference type="EMBL" id="FOOT01000001">
    <property type="protein sequence ID" value="SFF90956.1"/>
    <property type="molecule type" value="Genomic_DNA"/>
</dbReference>
<accession>A0A1I2MNK7</accession>
<evidence type="ECO:0000256" key="1">
    <source>
        <dbReference type="SAM" id="SignalP"/>
    </source>
</evidence>
<feature type="chain" id="PRO_5011543666" description="YceI-like domain-containing protein" evidence="1">
    <location>
        <begin position="25"/>
        <end position="192"/>
    </location>
</feature>
<gene>
    <name evidence="2" type="ORF">SAMN05421739_101340</name>
</gene>
<evidence type="ECO:0008006" key="4">
    <source>
        <dbReference type="Google" id="ProtNLM"/>
    </source>
</evidence>
<reference evidence="3" key="1">
    <citation type="submission" date="2016-10" db="EMBL/GenBank/DDBJ databases">
        <authorList>
            <person name="Varghese N."/>
            <person name="Submissions S."/>
        </authorList>
    </citation>
    <scope>NUCLEOTIDE SEQUENCE [LARGE SCALE GENOMIC DNA]</scope>
    <source>
        <strain evidence="3">LP51</strain>
    </source>
</reference>